<evidence type="ECO:0000313" key="7">
    <source>
        <dbReference type="Proteomes" id="UP000278907"/>
    </source>
</evidence>
<comment type="similarity">
    <text evidence="2">Belongs to the universal ribosomal protein uL10 family.</text>
</comment>
<protein>
    <recommendedName>
        <fullName evidence="5">50S ribosomal protein L10</fullName>
    </recommendedName>
</protein>
<dbReference type="Gene3D" id="3.30.70.1730">
    <property type="match status" value="1"/>
</dbReference>
<dbReference type="SUPFAM" id="SSF160369">
    <property type="entry name" value="Ribosomal protein L10-like"/>
    <property type="match status" value="1"/>
</dbReference>
<evidence type="ECO:0000256" key="2">
    <source>
        <dbReference type="ARBA" id="ARBA00008889"/>
    </source>
</evidence>
<keyword evidence="7" id="KW-1185">Reference proteome</keyword>
<comment type="caution">
    <text evidence="6">The sequence shown here is derived from an EMBL/GenBank/DDBJ whole genome shotgun (WGS) entry which is preliminary data.</text>
</comment>
<dbReference type="InterPro" id="IPR001790">
    <property type="entry name" value="Ribosomal_uL10"/>
</dbReference>
<name>A0ABX9Q1T1_9BACT</name>
<comment type="function">
    <text evidence="1">Forms part of the ribosomal stalk, playing a central role in the interaction of the ribosome with GTP-bound translation factors.</text>
</comment>
<evidence type="ECO:0000256" key="4">
    <source>
        <dbReference type="ARBA" id="ARBA00023274"/>
    </source>
</evidence>
<organism evidence="6 7">
    <name type="scientific">Corallococcus praedator</name>
    <dbReference type="NCBI Taxonomy" id="2316724"/>
    <lineage>
        <taxon>Bacteria</taxon>
        <taxon>Pseudomonadati</taxon>
        <taxon>Myxococcota</taxon>
        <taxon>Myxococcia</taxon>
        <taxon>Myxococcales</taxon>
        <taxon>Cystobacterineae</taxon>
        <taxon>Myxococcaceae</taxon>
        <taxon>Corallococcus</taxon>
    </lineage>
</organism>
<accession>A0ABX9Q1T1</accession>
<dbReference type="InterPro" id="IPR043141">
    <property type="entry name" value="Ribosomal_uL10-like_sf"/>
</dbReference>
<gene>
    <name evidence="6" type="ORF">D7Y13_44115</name>
</gene>
<dbReference type="PROSITE" id="PS01109">
    <property type="entry name" value="RIBOSOMAL_L10"/>
    <property type="match status" value="1"/>
</dbReference>
<dbReference type="Pfam" id="PF00466">
    <property type="entry name" value="Ribosomal_L10"/>
    <property type="match status" value="1"/>
</dbReference>
<feature type="non-terminal residue" evidence="6">
    <location>
        <position position="66"/>
    </location>
</feature>
<evidence type="ECO:0000256" key="1">
    <source>
        <dbReference type="ARBA" id="ARBA00002633"/>
    </source>
</evidence>
<dbReference type="PANTHER" id="PTHR11560">
    <property type="entry name" value="39S RIBOSOMAL PROTEIN L10, MITOCHONDRIAL"/>
    <property type="match status" value="1"/>
</dbReference>
<dbReference type="GO" id="GO:0005840">
    <property type="term" value="C:ribosome"/>
    <property type="evidence" value="ECO:0007669"/>
    <property type="project" value="UniProtKB-KW"/>
</dbReference>
<dbReference type="EMBL" id="RAWI01001281">
    <property type="protein sequence ID" value="RKH77265.1"/>
    <property type="molecule type" value="Genomic_DNA"/>
</dbReference>
<proteinExistence type="inferred from homology"/>
<dbReference type="InterPro" id="IPR002363">
    <property type="entry name" value="Ribosomal_uL10_CS_bac"/>
</dbReference>
<keyword evidence="4" id="KW-0687">Ribonucleoprotein</keyword>
<reference evidence="6 7" key="1">
    <citation type="submission" date="2018-09" db="EMBL/GenBank/DDBJ databases">
        <authorList>
            <person name="Livingstone P.G."/>
            <person name="Whitworth D.E."/>
        </authorList>
    </citation>
    <scope>NUCLEOTIDE SEQUENCE [LARGE SCALE GENOMIC DNA]</scope>
    <source>
        <strain evidence="6 7">CA031B</strain>
    </source>
</reference>
<dbReference type="InterPro" id="IPR047865">
    <property type="entry name" value="Ribosomal_uL10_bac_type"/>
</dbReference>
<evidence type="ECO:0000256" key="3">
    <source>
        <dbReference type="ARBA" id="ARBA00022980"/>
    </source>
</evidence>
<dbReference type="Proteomes" id="UP000278907">
    <property type="component" value="Unassembled WGS sequence"/>
</dbReference>
<keyword evidence="3 6" id="KW-0689">Ribosomal protein</keyword>
<sequence length="66" mass="7217">MGRTLEDKKAIVAELKETLSTSQLAVLINYQGLTVAEITDLRKRLLPTGATCKVTKNTLMRIAVEG</sequence>
<evidence type="ECO:0000256" key="5">
    <source>
        <dbReference type="RuleBase" id="RU003636"/>
    </source>
</evidence>
<evidence type="ECO:0000313" key="6">
    <source>
        <dbReference type="EMBL" id="RKH77265.1"/>
    </source>
</evidence>